<dbReference type="FunFam" id="1.20.810.10:FF:000002">
    <property type="entry name" value="Cytochrome b"/>
    <property type="match status" value="1"/>
</dbReference>
<dbReference type="InterPro" id="IPR030689">
    <property type="entry name" value="Cytochrome_b"/>
</dbReference>
<keyword evidence="8 20" id="KW-0812">Transmembrane</keyword>
<evidence type="ECO:0000259" key="22">
    <source>
        <dbReference type="PROSITE" id="PS51003"/>
    </source>
</evidence>
<keyword evidence="15 20" id="KW-0496">Mitochondrion</keyword>
<dbReference type="Pfam" id="PF00032">
    <property type="entry name" value="Cytochrom_B_C"/>
    <property type="match status" value="1"/>
</dbReference>
<feature type="binding site" description="axial binding residue" evidence="19">
    <location>
        <position position="97"/>
    </location>
    <ligand>
        <name>heme b</name>
        <dbReference type="ChEBI" id="CHEBI:60344"/>
        <label>b566</label>
    </ligand>
    <ligandPart>
        <name>Fe</name>
        <dbReference type="ChEBI" id="CHEBI:18248"/>
    </ligandPart>
</feature>
<dbReference type="InterPro" id="IPR027387">
    <property type="entry name" value="Cytb/b6-like_sf"/>
</dbReference>
<keyword evidence="7 20" id="KW-0679">Respiratory chain</keyword>
<sequence>MANLRKTHPILKIANDALVDLPAPSNISVWWNFGSLLGLCLIAQILTGLFLAMHYTSDIATAFSSVTHICRDVNYGWLIRNMHANGASFFFICIYLHIARGLYYGSYLYKETWNVGVVLLLLVMATAFVGYVLPWGQMSFWGATVITNLMSAVPYIGNDLVQWVWGGFSVDNATLTRFFAFHFLLPFIVAAATMIHLLFLHETGSNNPAGINSDADKISFHPYFSYKDLLGFAALLIALTSIALFTPNILGDPDNFTPANPLVTPPHIKPEWYFLFAYAILRSIPNKLGGVLALLFSILVLMLVPILHTSKQRGLTFRPFGQLMFWMLVADMMILTWIGGMPVEPPYILIGQLASVVYFLIFLAALPVSGWMENKILKWN</sequence>
<evidence type="ECO:0000256" key="18">
    <source>
        <dbReference type="PIRSR" id="PIRSR038885-1"/>
    </source>
</evidence>
<comment type="similarity">
    <text evidence="17 20">Belongs to the cytochrome b family.</text>
</comment>
<gene>
    <name evidence="23" type="primary">CYTB</name>
</gene>
<evidence type="ECO:0000256" key="3">
    <source>
        <dbReference type="ARBA" id="ARBA00011660"/>
    </source>
</evidence>
<dbReference type="Gene3D" id="1.20.810.10">
    <property type="entry name" value="Cytochrome Bc1 Complex, Chain C"/>
    <property type="match status" value="1"/>
</dbReference>
<name>A0A6M3WDX2_HIPKU</name>
<accession>A0A6M3WDX2</accession>
<keyword evidence="12 20" id="KW-1133">Transmembrane helix</keyword>
<evidence type="ECO:0000256" key="8">
    <source>
        <dbReference type="ARBA" id="ARBA00022692"/>
    </source>
</evidence>
<keyword evidence="16 20" id="KW-0472">Membrane</keyword>
<dbReference type="CDD" id="cd00284">
    <property type="entry name" value="Cytochrome_b_N"/>
    <property type="match status" value="1"/>
</dbReference>
<dbReference type="AlphaFoldDB" id="A0A6M3WDX2"/>
<comment type="subcellular location">
    <subcellularLocation>
        <location evidence="2">Mitochondrion inner membrane</location>
        <topology evidence="2">Multi-pass membrane protein</topology>
    </subcellularLocation>
</comment>
<keyword evidence="14" id="KW-0830">Ubiquinone</keyword>
<feature type="binding site" description="axial binding residue" evidence="19">
    <location>
        <position position="196"/>
    </location>
    <ligand>
        <name>heme b</name>
        <dbReference type="ChEBI" id="CHEBI:60344"/>
        <label>b566</label>
    </ligand>
    <ligandPart>
        <name>Fe</name>
        <dbReference type="ChEBI" id="CHEBI:18248"/>
    </ligandPart>
</feature>
<keyword evidence="13 19" id="KW-0408">Iron</keyword>
<dbReference type="Pfam" id="PF00033">
    <property type="entry name" value="Cytochrome_B"/>
    <property type="match status" value="1"/>
</dbReference>
<dbReference type="GO" id="GO:0016491">
    <property type="term" value="F:oxidoreductase activity"/>
    <property type="evidence" value="ECO:0007669"/>
    <property type="project" value="UniProtKB-UniRule"/>
</dbReference>
<dbReference type="GO" id="GO:0006122">
    <property type="term" value="P:mitochondrial electron transport, ubiquinol to cytochrome c"/>
    <property type="evidence" value="ECO:0007669"/>
    <property type="project" value="TreeGrafter"/>
</dbReference>
<protein>
    <recommendedName>
        <fullName evidence="4 20">Cytochrome b</fullName>
    </recommendedName>
</protein>
<evidence type="ECO:0000256" key="7">
    <source>
        <dbReference type="ARBA" id="ARBA00022660"/>
    </source>
</evidence>
<dbReference type="InterPro" id="IPR005797">
    <property type="entry name" value="Cyt_b/b6_N"/>
</dbReference>
<evidence type="ECO:0000256" key="10">
    <source>
        <dbReference type="ARBA" id="ARBA00022792"/>
    </source>
</evidence>
<keyword evidence="10" id="KW-0999">Mitochondrion inner membrane</keyword>
<comment type="cofactor">
    <cofactor evidence="20">
        <name>heme b</name>
        <dbReference type="ChEBI" id="CHEBI:60344"/>
    </cofactor>
    <text evidence="20">Binds 2 heme groups non-covalently.</text>
</comment>
<feature type="domain" description="Cytochrome b/b6 N-terminal region profile" evidence="21">
    <location>
        <begin position="1"/>
        <end position="209"/>
    </location>
</feature>
<evidence type="ECO:0000256" key="20">
    <source>
        <dbReference type="RuleBase" id="RU362117"/>
    </source>
</evidence>
<dbReference type="PANTHER" id="PTHR19271">
    <property type="entry name" value="CYTOCHROME B"/>
    <property type="match status" value="1"/>
</dbReference>
<dbReference type="GO" id="GO:0046872">
    <property type="term" value="F:metal ion binding"/>
    <property type="evidence" value="ECO:0007669"/>
    <property type="project" value="UniProtKB-UniRule"/>
</dbReference>
<evidence type="ECO:0000256" key="2">
    <source>
        <dbReference type="ARBA" id="ARBA00004448"/>
    </source>
</evidence>
<dbReference type="GO" id="GO:0045275">
    <property type="term" value="C:respiratory chain complex III"/>
    <property type="evidence" value="ECO:0007669"/>
    <property type="project" value="InterPro"/>
</dbReference>
<keyword evidence="9 19" id="KW-0479">Metal-binding</keyword>
<feature type="transmembrane region" description="Helical" evidence="20">
    <location>
        <begin position="178"/>
        <end position="200"/>
    </location>
</feature>
<feature type="binding site" description="axial binding residue" evidence="19">
    <location>
        <position position="83"/>
    </location>
    <ligand>
        <name>heme b</name>
        <dbReference type="ChEBI" id="CHEBI:60344"/>
        <label>b562</label>
    </ligand>
    <ligandPart>
        <name>Fe</name>
        <dbReference type="ChEBI" id="CHEBI:18248"/>
    </ligandPart>
</feature>
<dbReference type="GO" id="GO:0005743">
    <property type="term" value="C:mitochondrial inner membrane"/>
    <property type="evidence" value="ECO:0007669"/>
    <property type="project" value="UniProtKB-SubCell"/>
</dbReference>
<evidence type="ECO:0000256" key="9">
    <source>
        <dbReference type="ARBA" id="ARBA00022723"/>
    </source>
</evidence>
<feature type="transmembrane region" description="Helical" evidence="20">
    <location>
        <begin position="113"/>
        <end position="133"/>
    </location>
</feature>
<dbReference type="InterPro" id="IPR048259">
    <property type="entry name" value="Cytochrome_b_N_euk/bac"/>
</dbReference>
<evidence type="ECO:0000256" key="13">
    <source>
        <dbReference type="ARBA" id="ARBA00023004"/>
    </source>
</evidence>
<evidence type="ECO:0000256" key="12">
    <source>
        <dbReference type="ARBA" id="ARBA00022989"/>
    </source>
</evidence>
<dbReference type="EMBL" id="MT221436">
    <property type="protein sequence ID" value="QJF73071.1"/>
    <property type="molecule type" value="Genomic_DNA"/>
</dbReference>
<evidence type="ECO:0000256" key="5">
    <source>
        <dbReference type="ARBA" id="ARBA00022448"/>
    </source>
</evidence>
<evidence type="ECO:0000256" key="11">
    <source>
        <dbReference type="ARBA" id="ARBA00022982"/>
    </source>
</evidence>
<feature type="transmembrane region" description="Helical" evidence="20">
    <location>
        <begin position="87"/>
        <end position="107"/>
    </location>
</feature>
<evidence type="ECO:0000256" key="17">
    <source>
        <dbReference type="ARBA" id="ARBA00061233"/>
    </source>
</evidence>
<dbReference type="InterPro" id="IPR048260">
    <property type="entry name" value="Cytochrome_b_C_euk/bac"/>
</dbReference>
<dbReference type="SUPFAM" id="SSF81648">
    <property type="entry name" value="a domain/subunit of cytochrome bc1 complex (Ubiquinol-cytochrome c reductase)"/>
    <property type="match status" value="1"/>
</dbReference>
<keyword evidence="6 19" id="KW-0349">Heme</keyword>
<feature type="transmembrane region" description="Helical" evidence="20">
    <location>
        <begin position="229"/>
        <end position="250"/>
    </location>
</feature>
<evidence type="ECO:0000256" key="15">
    <source>
        <dbReference type="ARBA" id="ARBA00023128"/>
    </source>
</evidence>
<evidence type="ECO:0000256" key="1">
    <source>
        <dbReference type="ARBA" id="ARBA00002566"/>
    </source>
</evidence>
<evidence type="ECO:0000256" key="6">
    <source>
        <dbReference type="ARBA" id="ARBA00022617"/>
    </source>
</evidence>
<feature type="transmembrane region" description="Helical" evidence="20">
    <location>
        <begin position="29"/>
        <end position="52"/>
    </location>
</feature>
<comment type="subunit">
    <text evidence="3">The cytochrome bc1 complex contains 3 respiratory subunits (MT-CYB, CYC1 and UQCRFS1), 2 core proteins (UQCRC1 and UQCRC2) and probably 6 low-molecular weight proteins.</text>
</comment>
<dbReference type="InterPro" id="IPR016174">
    <property type="entry name" value="Di-haem_cyt_TM"/>
</dbReference>
<feature type="transmembrane region" description="Helical" evidence="20">
    <location>
        <begin position="346"/>
        <end position="368"/>
    </location>
</feature>
<dbReference type="InterPro" id="IPR005798">
    <property type="entry name" value="Cyt_b/b6_C"/>
</dbReference>
<keyword evidence="5 20" id="KW-0813">Transport</keyword>
<evidence type="ECO:0000256" key="4">
    <source>
        <dbReference type="ARBA" id="ARBA00013531"/>
    </source>
</evidence>
<keyword evidence="11 20" id="KW-0249">Electron transport</keyword>
<comment type="function">
    <text evidence="1 20">Component of the ubiquinol-cytochrome c reductase complex (complex III or cytochrome b-c1 complex) that is part of the mitochondrial respiratory chain. The b-c1 complex mediates electron transfer from ubiquinol to cytochrome c. Contributes to the generation of a proton gradient across the mitochondrial membrane that is then used for ATP synthesis.</text>
</comment>
<comment type="cofactor">
    <cofactor evidence="19">
        <name>heme</name>
        <dbReference type="ChEBI" id="CHEBI:30413"/>
    </cofactor>
    <text evidence="19">Binds 2 heme groups non-covalently.</text>
</comment>
<evidence type="ECO:0000256" key="14">
    <source>
        <dbReference type="ARBA" id="ARBA00023075"/>
    </source>
</evidence>
<evidence type="ECO:0000259" key="21">
    <source>
        <dbReference type="PROSITE" id="PS51002"/>
    </source>
</evidence>
<proteinExistence type="inferred from homology"/>
<feature type="binding site" evidence="18">
    <location>
        <position position="201"/>
    </location>
    <ligand>
        <name>a ubiquinone</name>
        <dbReference type="ChEBI" id="CHEBI:16389"/>
    </ligand>
</feature>
<dbReference type="InterPro" id="IPR036150">
    <property type="entry name" value="Cyt_b/b6_C_sf"/>
</dbReference>
<evidence type="ECO:0000256" key="19">
    <source>
        <dbReference type="PIRSR" id="PIRSR038885-2"/>
    </source>
</evidence>
<evidence type="ECO:0000313" key="24">
    <source>
        <dbReference type="EMBL" id="QJF73084.1"/>
    </source>
</evidence>
<organism evidence="23">
    <name type="scientific">Hippocampus kuda</name>
    <name type="common">Spotted seahorse</name>
    <dbReference type="NCBI Taxonomy" id="103715"/>
    <lineage>
        <taxon>Eukaryota</taxon>
        <taxon>Metazoa</taxon>
        <taxon>Chordata</taxon>
        <taxon>Craniata</taxon>
        <taxon>Vertebrata</taxon>
        <taxon>Euteleostomi</taxon>
        <taxon>Actinopterygii</taxon>
        <taxon>Neopterygii</taxon>
        <taxon>Teleostei</taxon>
        <taxon>Neoteleostei</taxon>
        <taxon>Acanthomorphata</taxon>
        <taxon>Syngnathiaria</taxon>
        <taxon>Syngnathiformes</taxon>
        <taxon>Syngnathoidei</taxon>
        <taxon>Syngnathidae</taxon>
        <taxon>Hippocampus</taxon>
    </lineage>
</organism>
<evidence type="ECO:0000313" key="23">
    <source>
        <dbReference type="EMBL" id="QJF73071.1"/>
    </source>
</evidence>
<feature type="transmembrane region" description="Helical" evidence="20">
    <location>
        <begin position="288"/>
        <end position="308"/>
    </location>
</feature>
<feature type="domain" description="Cytochrome b/b6 C-terminal region profile" evidence="22">
    <location>
        <begin position="210"/>
        <end position="380"/>
    </location>
</feature>
<dbReference type="PROSITE" id="PS51003">
    <property type="entry name" value="CYTB_CTER"/>
    <property type="match status" value="1"/>
</dbReference>
<evidence type="ECO:0000256" key="16">
    <source>
        <dbReference type="ARBA" id="ARBA00023136"/>
    </source>
</evidence>
<geneLocation type="mitochondrion" evidence="23"/>
<feature type="transmembrane region" description="Helical" evidence="20">
    <location>
        <begin position="320"/>
        <end position="340"/>
    </location>
</feature>
<reference evidence="23" key="1">
    <citation type="journal article" date="2020" name="Data Brief">
        <title>The first complete mitochondrial genome data of Hippocampus kuda originating from Malaysia.</title>
        <authorList>
            <person name="Jahari P.N.S."/>
            <person name="Abdul Malik N.F."/>
            <person name="Shamsir M.S."/>
            <person name="Gilbert M.T.P."/>
            <person name="Mohd Salleh F."/>
        </authorList>
    </citation>
    <scope>NUCLEOTIDE SEQUENCE</scope>
    <source>
        <strain evidence="23">HK1</strain>
        <strain evidence="24">HK2</strain>
    </source>
</reference>
<dbReference type="SUPFAM" id="SSF81342">
    <property type="entry name" value="Transmembrane di-heme cytochromes"/>
    <property type="match status" value="1"/>
</dbReference>
<feature type="binding site" description="axial binding residue" evidence="19">
    <location>
        <position position="182"/>
    </location>
    <ligand>
        <name>heme b</name>
        <dbReference type="ChEBI" id="CHEBI:60344"/>
        <label>b562</label>
    </ligand>
    <ligandPart>
        <name>Fe</name>
        <dbReference type="ChEBI" id="CHEBI:18248"/>
    </ligandPart>
</feature>
<dbReference type="PANTHER" id="PTHR19271:SF16">
    <property type="entry name" value="CYTOCHROME B"/>
    <property type="match status" value="1"/>
</dbReference>
<dbReference type="PIRSF" id="PIRSF038885">
    <property type="entry name" value="COB"/>
    <property type="match status" value="1"/>
</dbReference>
<dbReference type="GO" id="GO:0008121">
    <property type="term" value="F:quinol-cytochrome-c reductase activity"/>
    <property type="evidence" value="ECO:0007669"/>
    <property type="project" value="InterPro"/>
</dbReference>
<dbReference type="PROSITE" id="PS51002">
    <property type="entry name" value="CYTB_NTER"/>
    <property type="match status" value="1"/>
</dbReference>
<dbReference type="EMBL" id="MT221437">
    <property type="protein sequence ID" value="QJF73084.1"/>
    <property type="molecule type" value="Genomic_DNA"/>
</dbReference>
<dbReference type="CDD" id="cd00290">
    <property type="entry name" value="cytochrome_b_C"/>
    <property type="match status" value="1"/>
</dbReference>